<feature type="compositionally biased region" description="Polar residues" evidence="1">
    <location>
        <begin position="92"/>
        <end position="101"/>
    </location>
</feature>
<proteinExistence type="predicted"/>
<feature type="region of interest" description="Disordered" evidence="1">
    <location>
        <begin position="80"/>
        <end position="101"/>
    </location>
</feature>
<protein>
    <recommendedName>
        <fullName evidence="5">MlpA</fullName>
    </recommendedName>
</protein>
<organism evidence="3 4">
    <name type="scientific">Archangium gephyra</name>
    <dbReference type="NCBI Taxonomy" id="48"/>
    <lineage>
        <taxon>Bacteria</taxon>
        <taxon>Pseudomonadati</taxon>
        <taxon>Myxococcota</taxon>
        <taxon>Myxococcia</taxon>
        <taxon>Myxococcales</taxon>
        <taxon>Cystobacterineae</taxon>
        <taxon>Archangiaceae</taxon>
        <taxon>Archangium</taxon>
    </lineage>
</organism>
<dbReference type="PROSITE" id="PS51257">
    <property type="entry name" value="PROKAR_LIPOPROTEIN"/>
    <property type="match status" value="1"/>
</dbReference>
<feature type="signal peptide" evidence="2">
    <location>
        <begin position="1"/>
        <end position="23"/>
    </location>
</feature>
<feature type="compositionally biased region" description="Basic and acidic residues" evidence="1">
    <location>
        <begin position="81"/>
        <end position="91"/>
    </location>
</feature>
<accession>A0ABX9JYW3</accession>
<reference evidence="3 4" key="1">
    <citation type="submission" date="2018-08" db="EMBL/GenBank/DDBJ databases">
        <title>Genomic Encyclopedia of Archaeal and Bacterial Type Strains, Phase II (KMG-II): from individual species to whole genera.</title>
        <authorList>
            <person name="Goeker M."/>
        </authorList>
    </citation>
    <scope>NUCLEOTIDE SEQUENCE [LARGE SCALE GENOMIC DNA]</scope>
    <source>
        <strain evidence="3 4">DSM 2261</strain>
    </source>
</reference>
<gene>
    <name evidence="3" type="ORF">ATI61_107432</name>
</gene>
<keyword evidence="2" id="KW-0732">Signal</keyword>
<keyword evidence="4" id="KW-1185">Reference proteome</keyword>
<evidence type="ECO:0000313" key="4">
    <source>
        <dbReference type="Proteomes" id="UP000256345"/>
    </source>
</evidence>
<dbReference type="RefSeq" id="WP_047860869.1">
    <property type="nucleotide sequence ID" value="NZ_CP011509.1"/>
</dbReference>
<feature type="chain" id="PRO_5046248742" description="MlpA" evidence="2">
    <location>
        <begin position="24"/>
        <end position="235"/>
    </location>
</feature>
<evidence type="ECO:0000313" key="3">
    <source>
        <dbReference type="EMBL" id="REG29736.1"/>
    </source>
</evidence>
<dbReference type="EMBL" id="QUMU01000007">
    <property type="protein sequence ID" value="REG29736.1"/>
    <property type="molecule type" value="Genomic_DNA"/>
</dbReference>
<dbReference type="Proteomes" id="UP000256345">
    <property type="component" value="Unassembled WGS sequence"/>
</dbReference>
<name>A0ABX9JYW3_9BACT</name>
<evidence type="ECO:0000256" key="1">
    <source>
        <dbReference type="SAM" id="MobiDB-lite"/>
    </source>
</evidence>
<comment type="caution">
    <text evidence="3">The sequence shown here is derived from an EMBL/GenBank/DDBJ whole genome shotgun (WGS) entry which is preliminary data.</text>
</comment>
<sequence>MKTHRALVWMVPLGCAAWLGACGAEQPAPQCTVGRGDHAVRYTLKTGTGACALKTAEIVGAQVFREPGSGIPPSLVLKPKPLADNEGKDANPSHSVTSLGNFTTEYPTDDGVCVVPELSEARQTVSSESGTTEWSYRWSGLRIQGQAAIPGTQWTAELTYSEGDCTATYEAVGVFPAILCVRQETGADGKPVNVRDPRVCKQPRPGLSMDPAFPITCDESTNLCVLEGQPPVLIP</sequence>
<evidence type="ECO:0000256" key="2">
    <source>
        <dbReference type="SAM" id="SignalP"/>
    </source>
</evidence>
<evidence type="ECO:0008006" key="5">
    <source>
        <dbReference type="Google" id="ProtNLM"/>
    </source>
</evidence>